<feature type="domain" description="O-antigen ligase-related" evidence="6">
    <location>
        <begin position="200"/>
        <end position="340"/>
    </location>
</feature>
<dbReference type="AlphaFoldDB" id="A0A1D8K7B0"/>
<evidence type="ECO:0000259" key="6">
    <source>
        <dbReference type="Pfam" id="PF04932"/>
    </source>
</evidence>
<dbReference type="GO" id="GO:0016874">
    <property type="term" value="F:ligase activity"/>
    <property type="evidence" value="ECO:0007669"/>
    <property type="project" value="UniProtKB-KW"/>
</dbReference>
<feature type="domain" description="DUF5935" evidence="7">
    <location>
        <begin position="2"/>
        <end position="184"/>
    </location>
</feature>
<feature type="transmembrane region" description="Helical" evidence="5">
    <location>
        <begin position="196"/>
        <end position="228"/>
    </location>
</feature>
<evidence type="ECO:0000256" key="1">
    <source>
        <dbReference type="ARBA" id="ARBA00004141"/>
    </source>
</evidence>
<name>A0A1D8K7B0_9GAMM</name>
<feature type="transmembrane region" description="Helical" evidence="5">
    <location>
        <begin position="234"/>
        <end position="251"/>
    </location>
</feature>
<organism evidence="8 9">
    <name type="scientific">Acidihalobacter aeolianus</name>
    <dbReference type="NCBI Taxonomy" id="2792603"/>
    <lineage>
        <taxon>Bacteria</taxon>
        <taxon>Pseudomonadati</taxon>
        <taxon>Pseudomonadota</taxon>
        <taxon>Gammaproteobacteria</taxon>
        <taxon>Chromatiales</taxon>
        <taxon>Ectothiorhodospiraceae</taxon>
        <taxon>Acidihalobacter</taxon>
    </lineage>
</organism>
<evidence type="ECO:0000256" key="3">
    <source>
        <dbReference type="ARBA" id="ARBA00022989"/>
    </source>
</evidence>
<feature type="transmembrane region" description="Helical" evidence="5">
    <location>
        <begin position="332"/>
        <end position="351"/>
    </location>
</feature>
<dbReference type="NCBIfam" id="TIGR03097">
    <property type="entry name" value="PEP_O_lig_1"/>
    <property type="match status" value="1"/>
</dbReference>
<evidence type="ECO:0000313" key="8">
    <source>
        <dbReference type="EMBL" id="AOV16826.1"/>
    </source>
</evidence>
<evidence type="ECO:0000256" key="5">
    <source>
        <dbReference type="SAM" id="Phobius"/>
    </source>
</evidence>
<evidence type="ECO:0000256" key="4">
    <source>
        <dbReference type="ARBA" id="ARBA00023136"/>
    </source>
</evidence>
<dbReference type="Pfam" id="PF19358">
    <property type="entry name" value="DUF5935"/>
    <property type="match status" value="1"/>
</dbReference>
<dbReference type="InterPro" id="IPR051533">
    <property type="entry name" value="WaaL-like"/>
</dbReference>
<evidence type="ECO:0000259" key="7">
    <source>
        <dbReference type="Pfam" id="PF19358"/>
    </source>
</evidence>
<proteinExistence type="predicted"/>
<feature type="transmembrane region" description="Helical" evidence="5">
    <location>
        <begin position="126"/>
        <end position="148"/>
    </location>
</feature>
<feature type="transmembrane region" description="Helical" evidence="5">
    <location>
        <begin position="40"/>
        <end position="60"/>
    </location>
</feature>
<keyword evidence="9" id="KW-1185">Reference proteome</keyword>
<sequence length="436" mass="48801">MLFILLMVGAMPMALVEPFLGLLLWVLLSDMNPYREVYGFASTFHWVYIVAILTLVGMVLRRESVVRIYWSGLAITLLLFTISASVSTIFALVPGFAHVQYTLFIKVMVVVACMIKLVNNATRAHWMVWVLMVSIGFWAAKGGVFTLAHGGNYRVIGPEGSFIGDNNTVALAMCMALPLMRYLQFNAENHWLRRGLLGLMGLTVMAILGTYSRGGLITLAAVLLFLILKSRKRVGLLITGGIIVFFAMNFLPTHWKHRMEGLQSGAAVKSASFEDRIQSWEFATNVGLRRPLTGGGFGVWASRETWNEYGPSGYSKALAIHSIWFKVLAEQGVSGLILYILMLVLSWHALYRIRKKTKPHPESLWLYDLAGFLQVSLVGFMVAGSALPLAYFNYTLQMFGLIVALDRLSEENRGRIVLNKSFRSIASIRHKDQYNL</sequence>
<keyword evidence="4 5" id="KW-0472">Membrane</keyword>
<feature type="transmembrane region" description="Helical" evidence="5">
    <location>
        <begin position="371"/>
        <end position="392"/>
    </location>
</feature>
<keyword evidence="2 5" id="KW-0812">Transmembrane</keyword>
<comment type="subcellular location">
    <subcellularLocation>
        <location evidence="1">Membrane</location>
        <topology evidence="1">Multi-pass membrane protein</topology>
    </subcellularLocation>
</comment>
<feature type="transmembrane region" description="Helical" evidence="5">
    <location>
        <begin position="99"/>
        <end position="119"/>
    </location>
</feature>
<feature type="transmembrane region" description="Helical" evidence="5">
    <location>
        <begin position="72"/>
        <end position="93"/>
    </location>
</feature>
<accession>A0A1D8K7B0</accession>
<dbReference type="EMBL" id="CP017448">
    <property type="protein sequence ID" value="AOV16826.1"/>
    <property type="molecule type" value="Genomic_DNA"/>
</dbReference>
<protein>
    <submittedName>
        <fullName evidence="8">Putative O-glycosylation ligase, exosortase A system-associated</fullName>
    </submittedName>
</protein>
<dbReference type="InterPro" id="IPR017528">
    <property type="entry name" value="CHP03097O-antigen_lig-rel"/>
</dbReference>
<dbReference type="KEGG" id="aaeo:BJI67_06915"/>
<keyword evidence="8" id="KW-0436">Ligase</keyword>
<dbReference type="Proteomes" id="UP000095342">
    <property type="component" value="Chromosome"/>
</dbReference>
<dbReference type="GO" id="GO:0016020">
    <property type="term" value="C:membrane"/>
    <property type="evidence" value="ECO:0007669"/>
    <property type="project" value="UniProtKB-SubCell"/>
</dbReference>
<dbReference type="Pfam" id="PF04932">
    <property type="entry name" value="Wzy_C"/>
    <property type="match status" value="1"/>
</dbReference>
<evidence type="ECO:0000313" key="9">
    <source>
        <dbReference type="Proteomes" id="UP000095342"/>
    </source>
</evidence>
<dbReference type="InterPro" id="IPR045979">
    <property type="entry name" value="DUF5935"/>
</dbReference>
<reference evidence="8 9" key="1">
    <citation type="submission" date="2016-09" db="EMBL/GenBank/DDBJ databases">
        <title>Acidihalobacter prosperus V6 (DSM14174).</title>
        <authorList>
            <person name="Khaleque H.N."/>
            <person name="Ramsay J.P."/>
            <person name="Murphy R.J.T."/>
            <person name="Kaksonen A.H."/>
            <person name="Boxall N.J."/>
            <person name="Watkin E.L.J."/>
        </authorList>
    </citation>
    <scope>NUCLEOTIDE SEQUENCE [LARGE SCALE GENOMIC DNA]</scope>
    <source>
        <strain evidence="8 9">V6</strain>
    </source>
</reference>
<dbReference type="PANTHER" id="PTHR37422">
    <property type="entry name" value="TEICHURONIC ACID BIOSYNTHESIS PROTEIN TUAE"/>
    <property type="match status" value="1"/>
</dbReference>
<dbReference type="PANTHER" id="PTHR37422:SF13">
    <property type="entry name" value="LIPOPOLYSACCHARIDE BIOSYNTHESIS PROTEIN PA4999-RELATED"/>
    <property type="match status" value="1"/>
</dbReference>
<dbReference type="InterPro" id="IPR007016">
    <property type="entry name" value="O-antigen_ligase-rel_domated"/>
</dbReference>
<gene>
    <name evidence="8" type="ORF">BJI67_06915</name>
</gene>
<keyword evidence="3 5" id="KW-1133">Transmembrane helix</keyword>
<evidence type="ECO:0000256" key="2">
    <source>
        <dbReference type="ARBA" id="ARBA00022692"/>
    </source>
</evidence>